<dbReference type="EMBL" id="CP053586">
    <property type="protein sequence ID" value="WNZ26151.1"/>
    <property type="molecule type" value="Genomic_DNA"/>
</dbReference>
<name>A0AA96WNW3_9CYAN</name>
<dbReference type="InterPro" id="IPR013321">
    <property type="entry name" value="Arc_rbn_hlx_hlx"/>
</dbReference>
<evidence type="ECO:0000313" key="1">
    <source>
        <dbReference type="EMBL" id="WNZ26151.1"/>
    </source>
</evidence>
<dbReference type="RefSeq" id="WP_316432365.1">
    <property type="nucleotide sequence ID" value="NZ_CP053586.1"/>
</dbReference>
<reference evidence="1" key="1">
    <citation type="submission" date="2020-05" db="EMBL/GenBank/DDBJ databases">
        <authorList>
            <person name="Zhu T."/>
            <person name="Keshari N."/>
            <person name="Lu X."/>
        </authorList>
    </citation>
    <scope>NUCLEOTIDE SEQUENCE</scope>
    <source>
        <strain evidence="1">NK1-12</strain>
    </source>
</reference>
<protein>
    <recommendedName>
        <fullName evidence="2">CopG family transcriptional regulator</fullName>
    </recommendedName>
</protein>
<dbReference type="Gene3D" id="1.10.1220.10">
    <property type="entry name" value="Met repressor-like"/>
    <property type="match status" value="1"/>
</dbReference>
<evidence type="ECO:0008006" key="2">
    <source>
        <dbReference type="Google" id="ProtNLM"/>
    </source>
</evidence>
<dbReference type="AlphaFoldDB" id="A0AA96WNW3"/>
<gene>
    <name evidence="1" type="ORF">HJG54_27235</name>
</gene>
<proteinExistence type="predicted"/>
<sequence length="80" mass="9389">MRKEQYAMISGCNHQSLRMAAKKKPELRVYIEPDLDKLVRLLAALHEKTLSDVVTDALERWVDLPENQEFIEKHNLDKLD</sequence>
<dbReference type="GO" id="GO:0006355">
    <property type="term" value="P:regulation of DNA-templated transcription"/>
    <property type="evidence" value="ECO:0007669"/>
    <property type="project" value="InterPro"/>
</dbReference>
<organism evidence="1">
    <name type="scientific">Leptolyngbya sp. NK1-12</name>
    <dbReference type="NCBI Taxonomy" id="2547451"/>
    <lineage>
        <taxon>Bacteria</taxon>
        <taxon>Bacillati</taxon>
        <taxon>Cyanobacteriota</taxon>
        <taxon>Cyanophyceae</taxon>
        <taxon>Leptolyngbyales</taxon>
        <taxon>Leptolyngbyaceae</taxon>
        <taxon>Leptolyngbya group</taxon>
        <taxon>Leptolyngbya</taxon>
    </lineage>
</organism>
<accession>A0AA96WNW3</accession>